<dbReference type="InterPro" id="IPR011009">
    <property type="entry name" value="Kinase-like_dom_sf"/>
</dbReference>
<organism evidence="2 3">
    <name type="scientific">Paenibacillus piri</name>
    <dbReference type="NCBI Taxonomy" id="2547395"/>
    <lineage>
        <taxon>Bacteria</taxon>
        <taxon>Bacillati</taxon>
        <taxon>Bacillota</taxon>
        <taxon>Bacilli</taxon>
        <taxon>Bacillales</taxon>
        <taxon>Paenibacillaceae</taxon>
        <taxon>Paenibacillus</taxon>
    </lineage>
</organism>
<name>A0A4R5KL20_9BACL</name>
<dbReference type="OrthoDB" id="3816435at2"/>
<protein>
    <submittedName>
        <fullName evidence="2">Aminoglycoside phosphotransferase family protein</fullName>
    </submittedName>
</protein>
<feature type="domain" description="Aminoglycoside phosphotransferase" evidence="1">
    <location>
        <begin position="99"/>
        <end position="285"/>
    </location>
</feature>
<reference evidence="2 3" key="1">
    <citation type="submission" date="2019-03" db="EMBL/GenBank/DDBJ databases">
        <title>This is whole genome sequence of Paenibacillus sp MS74 strain.</title>
        <authorList>
            <person name="Trinh H.N."/>
        </authorList>
    </citation>
    <scope>NUCLEOTIDE SEQUENCE [LARGE SCALE GENOMIC DNA]</scope>
    <source>
        <strain evidence="2 3">MS74</strain>
    </source>
</reference>
<keyword evidence="3" id="KW-1185">Reference proteome</keyword>
<dbReference type="SUPFAM" id="SSF56112">
    <property type="entry name" value="Protein kinase-like (PK-like)"/>
    <property type="match status" value="1"/>
</dbReference>
<comment type="caution">
    <text evidence="2">The sequence shown here is derived from an EMBL/GenBank/DDBJ whole genome shotgun (WGS) entry which is preliminary data.</text>
</comment>
<dbReference type="AlphaFoldDB" id="A0A4R5KL20"/>
<proteinExistence type="predicted"/>
<gene>
    <name evidence="2" type="ORF">E1757_17955</name>
</gene>
<dbReference type="EMBL" id="SMRT01000008">
    <property type="protein sequence ID" value="TDF96271.1"/>
    <property type="molecule type" value="Genomic_DNA"/>
</dbReference>
<dbReference type="Gene3D" id="3.90.1200.10">
    <property type="match status" value="1"/>
</dbReference>
<dbReference type="RefSeq" id="WP_133230543.1">
    <property type="nucleotide sequence ID" value="NZ_SMRT01000008.1"/>
</dbReference>
<accession>A0A4R5KL20</accession>
<sequence length="390" mass="43435">MDGIELKLSPEKLQRYVQEMLETDKLQLGDWTCSRLGWKASNAVTGGLYRAAGTARLYGWEVTWSLIVKVIVPVTETDDPGHYSYWKREALAYRSGALEQLPDMVRAPRCFAVEEQADGSVWLWLEDVPFSAAPPWTLIRYQQAARLLGRFNGAYLNGWPLPDEPWLCTGWLASWVEACDRYDNGAALTEENWRSPLLRQLLPSGMFRRYEAFHQARPLLLQGLQSLPRVLTHNDAWPPNLLLTDDGGMVVIDWAFVGIAGVGEELGRLYGLMLHSDPSLAEARHDRLPEQLFESYLAGLRLSGREGNRDQARFGFMAAAGLRCGMVVAKLMDDIGANSTHEAAAAQEAAATSKAKAQARCGIALRLLRMAEEAESLLPVICRKSGVPDF</sequence>
<dbReference type="GO" id="GO:0016740">
    <property type="term" value="F:transferase activity"/>
    <property type="evidence" value="ECO:0007669"/>
    <property type="project" value="UniProtKB-KW"/>
</dbReference>
<keyword evidence="2" id="KW-0808">Transferase</keyword>
<dbReference type="Proteomes" id="UP000295636">
    <property type="component" value="Unassembled WGS sequence"/>
</dbReference>
<evidence type="ECO:0000259" key="1">
    <source>
        <dbReference type="Pfam" id="PF01636"/>
    </source>
</evidence>
<evidence type="ECO:0000313" key="3">
    <source>
        <dbReference type="Proteomes" id="UP000295636"/>
    </source>
</evidence>
<evidence type="ECO:0000313" key="2">
    <source>
        <dbReference type="EMBL" id="TDF96271.1"/>
    </source>
</evidence>
<dbReference type="Pfam" id="PF01636">
    <property type="entry name" value="APH"/>
    <property type="match status" value="1"/>
</dbReference>
<dbReference type="InterPro" id="IPR002575">
    <property type="entry name" value="Aminoglycoside_PTrfase"/>
</dbReference>